<keyword evidence="9" id="KW-0234">DNA repair</keyword>
<evidence type="ECO:0000259" key="17">
    <source>
        <dbReference type="PROSITE" id="PS51217"/>
    </source>
</evidence>
<keyword evidence="6" id="KW-0269">Exonuclease</keyword>
<reference evidence="18 19" key="1">
    <citation type="submission" date="2021-03" db="EMBL/GenBank/DDBJ databases">
        <title>Thiomicrorhabdus sp.nov.,novel sulfur-oxidizing bacteria isolated from coastal sediment.</title>
        <authorList>
            <person name="Liu X."/>
        </authorList>
    </citation>
    <scope>NUCLEOTIDE SEQUENCE [LARGE SCALE GENOMIC DNA]</scope>
    <source>
        <strain evidence="18 19">6S2-11</strain>
    </source>
</reference>
<keyword evidence="2 15" id="KW-0547">Nucleotide-binding</keyword>
<evidence type="ECO:0000256" key="7">
    <source>
        <dbReference type="ARBA" id="ARBA00022840"/>
    </source>
</evidence>
<dbReference type="Pfam" id="PF12705">
    <property type="entry name" value="PDDEXK_1"/>
    <property type="match status" value="1"/>
</dbReference>
<evidence type="ECO:0000256" key="3">
    <source>
        <dbReference type="ARBA" id="ARBA00022763"/>
    </source>
</evidence>
<evidence type="ECO:0000256" key="6">
    <source>
        <dbReference type="ARBA" id="ARBA00022839"/>
    </source>
</evidence>
<dbReference type="InterPro" id="IPR011335">
    <property type="entry name" value="Restrct_endonuc-II-like"/>
</dbReference>
<evidence type="ECO:0000256" key="10">
    <source>
        <dbReference type="ARBA" id="ARBA00023235"/>
    </source>
</evidence>
<keyword evidence="4 15" id="KW-0378">Hydrolase</keyword>
<dbReference type="InterPro" id="IPR011604">
    <property type="entry name" value="PDDEXK-like_dom_sf"/>
</dbReference>
<protein>
    <recommendedName>
        <fullName evidence="12">DNA 3'-5' helicase</fullName>
        <ecNumber evidence="12">5.6.2.4</ecNumber>
    </recommendedName>
    <alternativeName>
        <fullName evidence="13">DNA 3'-5' helicase II</fullName>
    </alternativeName>
</protein>
<keyword evidence="10" id="KW-0413">Isomerase</keyword>
<dbReference type="InterPro" id="IPR000212">
    <property type="entry name" value="DNA_helicase_UvrD/REP"/>
</dbReference>
<dbReference type="PANTHER" id="PTHR11070">
    <property type="entry name" value="UVRD / RECB / PCRA DNA HELICASE FAMILY MEMBER"/>
    <property type="match status" value="1"/>
</dbReference>
<dbReference type="EMBL" id="JAGETV010000008">
    <property type="protein sequence ID" value="MBO1927201.1"/>
    <property type="molecule type" value="Genomic_DNA"/>
</dbReference>
<dbReference type="InterPro" id="IPR014017">
    <property type="entry name" value="DNA_helicase_UvrD-like_C"/>
</dbReference>
<dbReference type="Gene3D" id="3.90.320.10">
    <property type="match status" value="1"/>
</dbReference>
<keyword evidence="3" id="KW-0227">DNA damage</keyword>
<keyword evidence="19" id="KW-1185">Reference proteome</keyword>
<gene>
    <name evidence="18" type="ORF">J3998_06385</name>
</gene>
<evidence type="ECO:0000313" key="18">
    <source>
        <dbReference type="EMBL" id="MBO1927201.1"/>
    </source>
</evidence>
<organism evidence="18 19">
    <name type="scientific">Thiomicrorhabdus marina</name>
    <dbReference type="NCBI Taxonomy" id="2818442"/>
    <lineage>
        <taxon>Bacteria</taxon>
        <taxon>Pseudomonadati</taxon>
        <taxon>Pseudomonadota</taxon>
        <taxon>Gammaproteobacteria</taxon>
        <taxon>Thiotrichales</taxon>
        <taxon>Piscirickettsiaceae</taxon>
        <taxon>Thiomicrorhabdus</taxon>
    </lineage>
</organism>
<name>A0ABS3Q4I7_9GAMM</name>
<dbReference type="EC" id="5.6.2.4" evidence="12"/>
<dbReference type="Gene3D" id="3.40.50.300">
    <property type="entry name" value="P-loop containing nucleotide triphosphate hydrolases"/>
    <property type="match status" value="3"/>
</dbReference>
<dbReference type="Pfam" id="PF00580">
    <property type="entry name" value="UvrD-helicase"/>
    <property type="match status" value="1"/>
</dbReference>
<evidence type="ECO:0000256" key="13">
    <source>
        <dbReference type="ARBA" id="ARBA00034923"/>
    </source>
</evidence>
<comment type="catalytic activity">
    <reaction evidence="14">
        <text>ATP + H2O = ADP + phosphate + H(+)</text>
        <dbReference type="Rhea" id="RHEA:13065"/>
        <dbReference type="ChEBI" id="CHEBI:15377"/>
        <dbReference type="ChEBI" id="CHEBI:15378"/>
        <dbReference type="ChEBI" id="CHEBI:30616"/>
        <dbReference type="ChEBI" id="CHEBI:43474"/>
        <dbReference type="ChEBI" id="CHEBI:456216"/>
        <dbReference type="EC" id="5.6.2.4"/>
    </reaction>
</comment>
<dbReference type="PROSITE" id="PS51217">
    <property type="entry name" value="UVRD_HELICASE_CTER"/>
    <property type="match status" value="1"/>
</dbReference>
<dbReference type="InterPro" id="IPR014016">
    <property type="entry name" value="UvrD-like_ATP-bd"/>
</dbReference>
<dbReference type="RefSeq" id="WP_208148766.1">
    <property type="nucleotide sequence ID" value="NZ_JAGETV010000008.1"/>
</dbReference>
<sequence length="1186" mass="133895">MPVPNLLEGKLMFNQENAMPFSAENMPTVQELFAVEADLALADGAERELAIHPFKSFIVQAPAGSGKTSLLTQRFLGLLSQVQSPEQIVAMTFTKKAAAEMRERIMKALAFGIQPWPENGALMDKNLWRLARKALERDQELGWGLLQNPNRLRIKTIDGFNSFLVGQMPLLSKMGAQLSLSDRPQKVYQEAVRQVLQEEDFAPYIAQLLDLVNGRYARAQNLLVAMLQKRDQWLGHVQDTDEHIRQHLESALQEIVAAELKQLKRQVSKIGDLLAEVCEIAEYAQHNDQPQLAAICGRWPFADDDSLAWRELASWILTKDGKKLRGRLTKNEGFPAGKGEAKERKEQMVQVLQGISDADFSGDIVTALAALKDLPDPNYSDQQWQALQSLMILLKICAANLKLVFQQRGEADFIEIAQAASQALGSELEPTDLAQQLDYQIQHLLIDEFQDTSSKQYELVNKLVAGWQPDDGRTLFIVGDPMQSIYRFREAEVANFLKAWKGQFGPVTLEPLNLTVNFRSARQVVQWVNDTFKQVLPKDDDMAKGAVKFSKALTLRDDTDMAVFNHWHFPDSAEPAQAPKVVQLIEQRLAEFAQEDASGKQIAILGRSRSHLLPIAAELKKRGIAFRAVELETLQERQEVQDMLALSRALLHLGDRAAWIALLRSPLVGLNLHDLHALLASKPYKTASFCISQAFAQGVIDLQTLSAEGQQRLQRAWSVLQAAISQLGVLPFSQVIEQTWLLLDGPLTVENRVALDNVRSYLQTLAEFDHQALDLTQLEEAVETLFAAADSSEQSQQIEIMTMHKSKGLEFDTVLLPGLEKLPRNDDPELLSWFQFMDTYGQEQLVLAPLDQKGASKSPLTSLLRRFEKQKQEYELGRLLYVACTRAKMQLHLFAQLKLKADDDEQSFSAGKGTMLEAMWPAVKASAQQAISQQLTKEMAVEEASEVAFPEIVVPRLPLEHSGVYSQWPHIQTPQLKMQSLHSVEAKAENLEEPESVTPAYWQGANLVSKAAGNLVHLLLEQWARQGIENIAEDFLNRQENFLQRWLAQQGLDNEQQTRAWEKAQRCLSNAYHNPQLRWALSANQQNAISEYELQSLDDKGEVALHIIDRTLIDEQGTRWIIDYKTSACVDCDSADKRQAFITEQCEYYRPQLQRYGNLMAAQENCPQKWVLYLAEIDEWVELKNG</sequence>
<dbReference type="PANTHER" id="PTHR11070:SF2">
    <property type="entry name" value="ATP-DEPENDENT DNA HELICASE SRS2"/>
    <property type="match status" value="1"/>
</dbReference>
<dbReference type="Proteomes" id="UP000664835">
    <property type="component" value="Unassembled WGS sequence"/>
</dbReference>
<evidence type="ECO:0000256" key="1">
    <source>
        <dbReference type="ARBA" id="ARBA00022722"/>
    </source>
</evidence>
<feature type="domain" description="UvrD-like helicase ATP-binding" evidence="16">
    <location>
        <begin position="40"/>
        <end position="521"/>
    </location>
</feature>
<dbReference type="InterPro" id="IPR038726">
    <property type="entry name" value="PDDEXK_AddAB-type"/>
</dbReference>
<evidence type="ECO:0000259" key="16">
    <source>
        <dbReference type="PROSITE" id="PS51198"/>
    </source>
</evidence>
<evidence type="ECO:0000256" key="9">
    <source>
        <dbReference type="ARBA" id="ARBA00023204"/>
    </source>
</evidence>
<feature type="binding site" evidence="15">
    <location>
        <begin position="61"/>
        <end position="68"/>
    </location>
    <ligand>
        <name>ATP</name>
        <dbReference type="ChEBI" id="CHEBI:30616"/>
    </ligand>
</feature>
<dbReference type="SUPFAM" id="SSF52540">
    <property type="entry name" value="P-loop containing nucleoside triphosphate hydrolases"/>
    <property type="match status" value="1"/>
</dbReference>
<feature type="domain" description="UvrD-like helicase C-terminal" evidence="17">
    <location>
        <begin position="533"/>
        <end position="808"/>
    </location>
</feature>
<keyword evidence="1" id="KW-0540">Nuclease</keyword>
<evidence type="ECO:0000256" key="12">
    <source>
        <dbReference type="ARBA" id="ARBA00034808"/>
    </source>
</evidence>
<evidence type="ECO:0000256" key="15">
    <source>
        <dbReference type="PROSITE-ProRule" id="PRU00560"/>
    </source>
</evidence>
<keyword evidence="7 15" id="KW-0067">ATP-binding</keyword>
<evidence type="ECO:0000256" key="2">
    <source>
        <dbReference type="ARBA" id="ARBA00022741"/>
    </source>
</evidence>
<evidence type="ECO:0000256" key="14">
    <source>
        <dbReference type="ARBA" id="ARBA00048988"/>
    </source>
</evidence>
<evidence type="ECO:0000256" key="4">
    <source>
        <dbReference type="ARBA" id="ARBA00022801"/>
    </source>
</evidence>
<evidence type="ECO:0000256" key="8">
    <source>
        <dbReference type="ARBA" id="ARBA00023125"/>
    </source>
</evidence>
<keyword evidence="5 15" id="KW-0347">Helicase</keyword>
<proteinExistence type="predicted"/>
<dbReference type="InterPro" id="IPR027417">
    <property type="entry name" value="P-loop_NTPase"/>
</dbReference>
<dbReference type="SUPFAM" id="SSF52980">
    <property type="entry name" value="Restriction endonuclease-like"/>
    <property type="match status" value="1"/>
</dbReference>
<keyword evidence="8" id="KW-0238">DNA-binding</keyword>
<evidence type="ECO:0000256" key="11">
    <source>
        <dbReference type="ARBA" id="ARBA00034617"/>
    </source>
</evidence>
<dbReference type="Gene3D" id="1.10.486.10">
    <property type="entry name" value="PCRA, domain 4"/>
    <property type="match status" value="1"/>
</dbReference>
<evidence type="ECO:0000313" key="19">
    <source>
        <dbReference type="Proteomes" id="UP000664835"/>
    </source>
</evidence>
<comment type="caution">
    <text evidence="18">The sequence shown here is derived from an EMBL/GenBank/DDBJ whole genome shotgun (WGS) entry which is preliminary data.</text>
</comment>
<evidence type="ECO:0000256" key="5">
    <source>
        <dbReference type="ARBA" id="ARBA00022806"/>
    </source>
</evidence>
<dbReference type="PROSITE" id="PS51198">
    <property type="entry name" value="UVRD_HELICASE_ATP_BIND"/>
    <property type="match status" value="1"/>
</dbReference>
<accession>A0ABS3Q4I7</accession>
<dbReference type="Pfam" id="PF13361">
    <property type="entry name" value="UvrD_C"/>
    <property type="match status" value="1"/>
</dbReference>
<comment type="catalytic activity">
    <reaction evidence="11">
        <text>Couples ATP hydrolysis with the unwinding of duplex DNA by translocating in the 3'-5' direction.</text>
        <dbReference type="EC" id="5.6.2.4"/>
    </reaction>
</comment>